<gene>
    <name evidence="1" type="ORF">D5281_11540</name>
</gene>
<reference evidence="1" key="1">
    <citation type="submission" date="2018-09" db="EMBL/GenBank/DDBJ databases">
        <title>Murine metabolic-syndrome-specific gut microbial biobank.</title>
        <authorList>
            <person name="Liu C."/>
        </authorList>
    </citation>
    <scope>NUCLEOTIDE SEQUENCE</scope>
    <source>
        <strain evidence="1">D42-62</strain>
    </source>
</reference>
<sequence length="343" mass="37265">MKIMAVMTLEELKKGMADKVFDQIVDIFLRESAILQKLQFDDCVSASGGGSTMKYKYMRKVLPATAQFRKLNAPYTASAATKKEFESSLAIMGGEVQLDRVLNKVAGRFDNLAYQIEEHIKAVISLFHYTLINGDAVATAATEKPEFEGLDSMVAGTSTELGTDKVIDLSNIDALKKNADEFYEALNLLIRTTDADALLLNTESIAKIQTVARLLGYKTESETAFGRKITSIDGVQFMDLHNHYTVSGEGTGASAVANAVVKKNIKRTVGEAETSGLTDIYAVKFDVNDGFHGISLSGGAVIDKYLPDFNKPGVMKNAEVEMIAATVLKNTEHAGVLRNIKIA</sequence>
<accession>A0A9X5BFW7</accession>
<protein>
    <submittedName>
        <fullName evidence="1">Phage capsid protein</fullName>
    </submittedName>
</protein>
<organism evidence="1 2">
    <name type="scientific">Parablautia muri</name>
    <dbReference type="NCBI Taxonomy" id="2320879"/>
    <lineage>
        <taxon>Bacteria</taxon>
        <taxon>Bacillati</taxon>
        <taxon>Bacillota</taxon>
        <taxon>Clostridia</taxon>
        <taxon>Lachnospirales</taxon>
        <taxon>Lachnospiraceae</taxon>
        <taxon>Parablautia</taxon>
    </lineage>
</organism>
<comment type="caution">
    <text evidence="1">The sequence shown here is derived from an EMBL/GenBank/DDBJ whole genome shotgun (WGS) entry which is preliminary data.</text>
</comment>
<dbReference type="InterPro" id="IPR048813">
    <property type="entry name" value="GP7-like"/>
</dbReference>
<proteinExistence type="predicted"/>
<keyword evidence="2" id="KW-1185">Reference proteome</keyword>
<dbReference type="NCBIfam" id="NF045672">
    <property type="entry name" value="MCP_gp7_epsi_15"/>
    <property type="match status" value="1"/>
</dbReference>
<dbReference type="AlphaFoldDB" id="A0A9X5BFW7"/>
<evidence type="ECO:0000313" key="2">
    <source>
        <dbReference type="Proteomes" id="UP001154420"/>
    </source>
</evidence>
<name>A0A9X5BFW7_9FIRM</name>
<dbReference type="Proteomes" id="UP001154420">
    <property type="component" value="Unassembled WGS sequence"/>
</dbReference>
<evidence type="ECO:0000313" key="1">
    <source>
        <dbReference type="EMBL" id="NBJ93210.1"/>
    </source>
</evidence>
<dbReference type="EMBL" id="QZDT01000017">
    <property type="protein sequence ID" value="NBJ93210.1"/>
    <property type="molecule type" value="Genomic_DNA"/>
</dbReference>